<name>A3DKS7_STAMF</name>
<dbReference type="eggNOG" id="arCOG04214">
    <property type="taxonomic scope" value="Archaea"/>
</dbReference>
<proteinExistence type="predicted"/>
<keyword evidence="2" id="KW-1185">Reference proteome</keyword>
<evidence type="ECO:0008006" key="3">
    <source>
        <dbReference type="Google" id="ProtNLM"/>
    </source>
</evidence>
<dbReference type="EMBL" id="CP000575">
    <property type="protein sequence ID" value="ABN69237.1"/>
    <property type="molecule type" value="Genomic_DNA"/>
</dbReference>
<dbReference type="HOGENOM" id="CLU_1954758_0_0_2"/>
<evidence type="ECO:0000313" key="1">
    <source>
        <dbReference type="EMBL" id="ABN69237.1"/>
    </source>
</evidence>
<evidence type="ECO:0000313" key="2">
    <source>
        <dbReference type="Proteomes" id="UP000000254"/>
    </source>
</evidence>
<dbReference type="Gene3D" id="2.60.120.460">
    <property type="entry name" value="YjbQ-like"/>
    <property type="match status" value="1"/>
</dbReference>
<sequence>MRIIIEKIKVESTGWLVTDLTDYVISYIIKHNIRNGMVTVYTPSQYSYIILTEYEPNLLSDLEFFLEKLIGKRVIVDGLLGKSVVLPIIDHELDIGVFKRIIFLDTSRNSGNKEVVVVFEGETS</sequence>
<dbReference type="InterPro" id="IPR001602">
    <property type="entry name" value="UPF0047_YjbQ-like"/>
</dbReference>
<dbReference type="AlphaFoldDB" id="A3DKS7"/>
<gene>
    <name evidence="1" type="ordered locus">Smar_0124</name>
</gene>
<dbReference type="InterPro" id="IPR035917">
    <property type="entry name" value="YjbQ-like_sf"/>
</dbReference>
<dbReference type="STRING" id="399550.Smar_0124"/>
<reference evidence="1 2" key="2">
    <citation type="journal article" date="2009" name="Stand. Genomic Sci.">
        <title>Complete genome sequence of Staphylothermus marinus Stetter and Fiala 1986 type strain F1.</title>
        <authorList>
            <person name="Anderson I.J."/>
            <person name="Sun H."/>
            <person name="Lapidus A."/>
            <person name="Copeland A."/>
            <person name="Glavina Del Rio T."/>
            <person name="Tice H."/>
            <person name="Dalin E."/>
            <person name="Lucas S."/>
            <person name="Barry K."/>
            <person name="Land M."/>
            <person name="Richardson P."/>
            <person name="Huber H."/>
            <person name="Kyrpides N.C."/>
        </authorList>
    </citation>
    <scope>NUCLEOTIDE SEQUENCE [LARGE SCALE GENOMIC DNA]</scope>
    <source>
        <strain evidence="2">ATCC 43588 / DSM 3639 / JCM 9404 / F1</strain>
    </source>
</reference>
<protein>
    <recommendedName>
        <fullName evidence="3">YjbQ family protein</fullName>
    </recommendedName>
</protein>
<dbReference type="Proteomes" id="UP000000254">
    <property type="component" value="Chromosome"/>
</dbReference>
<dbReference type="RefSeq" id="WP_011838428.1">
    <property type="nucleotide sequence ID" value="NC_009033.1"/>
</dbReference>
<organism evidence="1 2">
    <name type="scientific">Staphylothermus marinus (strain ATCC 43588 / DSM 3639 / JCM 9404 / F1)</name>
    <dbReference type="NCBI Taxonomy" id="399550"/>
    <lineage>
        <taxon>Archaea</taxon>
        <taxon>Thermoproteota</taxon>
        <taxon>Thermoprotei</taxon>
        <taxon>Desulfurococcales</taxon>
        <taxon>Desulfurococcaceae</taxon>
        <taxon>Staphylothermus</taxon>
    </lineage>
</organism>
<accession>A3DKS7</accession>
<dbReference type="OrthoDB" id="6663at2157"/>
<dbReference type="SUPFAM" id="SSF111038">
    <property type="entry name" value="YjbQ-like"/>
    <property type="match status" value="1"/>
</dbReference>
<dbReference type="Pfam" id="PF01894">
    <property type="entry name" value="YjbQ"/>
    <property type="match status" value="1"/>
</dbReference>
<dbReference type="GeneID" id="4907005"/>
<reference evidence="2" key="1">
    <citation type="journal article" date="2009" name="BMC Genomics">
        <title>The complete genome sequence of Staphylothermus marinus reveals differences in sulfur metabolism among heterotrophic Crenarchaeota.</title>
        <authorList>
            <person name="Anderson I.J."/>
            <person name="Dharmarajan L."/>
            <person name="Rodriguez J."/>
            <person name="Hooper S."/>
            <person name="Porat I."/>
            <person name="Ulrich L.E."/>
            <person name="Elkins J.G."/>
            <person name="Mavromatis K."/>
            <person name="Sun H."/>
            <person name="Land M."/>
            <person name="Lapidus A."/>
            <person name="Lucas S."/>
            <person name="Barry K."/>
            <person name="Huber H."/>
            <person name="Zhulin I.B."/>
            <person name="Whitman W.B."/>
            <person name="Mukhopadhyay B."/>
            <person name="Woese C."/>
            <person name="Bristow J."/>
            <person name="Kyrpides N."/>
        </authorList>
    </citation>
    <scope>NUCLEOTIDE SEQUENCE [LARGE SCALE GENOMIC DNA]</scope>
    <source>
        <strain evidence="2">ATCC 43588 / DSM 3639 / JCM 9404 / F1</strain>
    </source>
</reference>
<dbReference type="KEGG" id="smr:Smar_0124"/>